<feature type="compositionally biased region" description="Basic and acidic residues" evidence="1">
    <location>
        <begin position="39"/>
        <end position="53"/>
    </location>
</feature>
<dbReference type="GeneID" id="70220503"/>
<protein>
    <submittedName>
        <fullName evidence="2">Uncharacterized protein</fullName>
    </submittedName>
</protein>
<evidence type="ECO:0000256" key="1">
    <source>
        <dbReference type="SAM" id="MobiDB-lite"/>
    </source>
</evidence>
<evidence type="ECO:0000313" key="2">
    <source>
        <dbReference type="EMBL" id="KAH7237566.1"/>
    </source>
</evidence>
<reference evidence="2" key="1">
    <citation type="journal article" date="2021" name="Nat. Commun.">
        <title>Genetic determinants of endophytism in the Arabidopsis root mycobiome.</title>
        <authorList>
            <person name="Mesny F."/>
            <person name="Miyauchi S."/>
            <person name="Thiergart T."/>
            <person name="Pickel B."/>
            <person name="Atanasova L."/>
            <person name="Karlsson M."/>
            <person name="Huettel B."/>
            <person name="Barry K.W."/>
            <person name="Haridas S."/>
            <person name="Chen C."/>
            <person name="Bauer D."/>
            <person name="Andreopoulos W."/>
            <person name="Pangilinan J."/>
            <person name="LaButti K."/>
            <person name="Riley R."/>
            <person name="Lipzen A."/>
            <person name="Clum A."/>
            <person name="Drula E."/>
            <person name="Henrissat B."/>
            <person name="Kohler A."/>
            <person name="Grigoriev I.V."/>
            <person name="Martin F.M."/>
            <person name="Hacquard S."/>
        </authorList>
    </citation>
    <scope>NUCLEOTIDE SEQUENCE</scope>
    <source>
        <strain evidence="2">MPI-CAGE-AT-0023</strain>
    </source>
</reference>
<evidence type="ECO:0000313" key="3">
    <source>
        <dbReference type="Proteomes" id="UP000720189"/>
    </source>
</evidence>
<feature type="region of interest" description="Disordered" evidence="1">
    <location>
        <begin position="35"/>
        <end position="90"/>
    </location>
</feature>
<feature type="compositionally biased region" description="Acidic residues" evidence="1">
    <location>
        <begin position="58"/>
        <end position="72"/>
    </location>
</feature>
<dbReference type="AlphaFoldDB" id="A0A9P9JY67"/>
<gene>
    <name evidence="2" type="ORF">BKA55DRAFT_543094</name>
</gene>
<comment type="caution">
    <text evidence="2">The sequence shown here is derived from an EMBL/GenBank/DDBJ whole genome shotgun (WGS) entry which is preliminary data.</text>
</comment>
<keyword evidence="3" id="KW-1185">Reference proteome</keyword>
<accession>A0A9P9JY67</accession>
<feature type="compositionally biased region" description="Basic residues" evidence="1">
    <location>
        <begin position="126"/>
        <end position="142"/>
    </location>
</feature>
<dbReference type="Proteomes" id="UP000720189">
    <property type="component" value="Unassembled WGS sequence"/>
</dbReference>
<dbReference type="OrthoDB" id="5294241at2759"/>
<feature type="compositionally biased region" description="Low complexity" evidence="1">
    <location>
        <begin position="74"/>
        <end position="90"/>
    </location>
</feature>
<dbReference type="RefSeq" id="XP_046045425.1">
    <property type="nucleotide sequence ID" value="XM_046190549.1"/>
</dbReference>
<proteinExistence type="predicted"/>
<sequence>MFGSYSSISSMCASSAPMDIASRNIYRSQDSACAFPSWPRRDSLSESDREERPTSYLSDDDLFLSDPFDDDAQSVSSAGSSSPGAMASPPNVITDLELLQAERERQAALQRECLRVVALEKERRRAAARKQRRSSSHKKSPKTKLTSINEEAIELLFAFTWHMIPHHDTPHNTTTALHVPKNSCTCQIIYTIPSFEMGNLFTQPQQPNKLSLAIPGHLIQLSDRLLTAGLIFGKQLDTTTISVDDAMGRPP</sequence>
<dbReference type="EMBL" id="JAGMUX010000015">
    <property type="protein sequence ID" value="KAH7237566.1"/>
    <property type="molecule type" value="Genomic_DNA"/>
</dbReference>
<name>A0A9P9JY67_FUSRE</name>
<organism evidence="2 3">
    <name type="scientific">Fusarium redolens</name>
    <dbReference type="NCBI Taxonomy" id="48865"/>
    <lineage>
        <taxon>Eukaryota</taxon>
        <taxon>Fungi</taxon>
        <taxon>Dikarya</taxon>
        <taxon>Ascomycota</taxon>
        <taxon>Pezizomycotina</taxon>
        <taxon>Sordariomycetes</taxon>
        <taxon>Hypocreomycetidae</taxon>
        <taxon>Hypocreales</taxon>
        <taxon>Nectriaceae</taxon>
        <taxon>Fusarium</taxon>
        <taxon>Fusarium redolens species complex</taxon>
    </lineage>
</organism>
<feature type="region of interest" description="Disordered" evidence="1">
    <location>
        <begin position="125"/>
        <end position="144"/>
    </location>
</feature>